<sequence length="100" mass="10424">MDTTTSLLFDPESYMSLLVSRQDVLGSAYVTRQIEWAEQILQDRIAEAKNTTSGEAGRASARAAAGGVFAVAVGVEFSSGCVVAPQISLTGETSANLSHG</sequence>
<organism evidence="1 2">
    <name type="scientific">Paraherbaspirillum soli</name>
    <dbReference type="NCBI Taxonomy" id="631222"/>
    <lineage>
        <taxon>Bacteria</taxon>
        <taxon>Pseudomonadati</taxon>
        <taxon>Pseudomonadota</taxon>
        <taxon>Betaproteobacteria</taxon>
        <taxon>Burkholderiales</taxon>
        <taxon>Oxalobacteraceae</taxon>
        <taxon>Paraherbaspirillum</taxon>
    </lineage>
</organism>
<dbReference type="EMBL" id="JBHSMT010000029">
    <property type="protein sequence ID" value="MFC5475906.1"/>
    <property type="molecule type" value="Genomic_DNA"/>
</dbReference>
<gene>
    <name evidence="1" type="ORF">ACFPM8_18250</name>
</gene>
<name>A0ABW0MGB9_9BURK</name>
<dbReference type="RefSeq" id="WP_378999631.1">
    <property type="nucleotide sequence ID" value="NZ_JBHSMT010000029.1"/>
</dbReference>
<evidence type="ECO:0000313" key="2">
    <source>
        <dbReference type="Proteomes" id="UP001596045"/>
    </source>
</evidence>
<comment type="caution">
    <text evidence="1">The sequence shown here is derived from an EMBL/GenBank/DDBJ whole genome shotgun (WGS) entry which is preliminary data.</text>
</comment>
<proteinExistence type="predicted"/>
<evidence type="ECO:0000313" key="1">
    <source>
        <dbReference type="EMBL" id="MFC5475906.1"/>
    </source>
</evidence>
<keyword evidence="2" id="KW-1185">Reference proteome</keyword>
<protein>
    <submittedName>
        <fullName evidence="1">Uncharacterized protein</fullName>
    </submittedName>
</protein>
<reference evidence="2" key="1">
    <citation type="journal article" date="2019" name="Int. J. Syst. Evol. Microbiol.">
        <title>The Global Catalogue of Microorganisms (GCM) 10K type strain sequencing project: providing services to taxonomists for standard genome sequencing and annotation.</title>
        <authorList>
            <consortium name="The Broad Institute Genomics Platform"/>
            <consortium name="The Broad Institute Genome Sequencing Center for Infectious Disease"/>
            <person name="Wu L."/>
            <person name="Ma J."/>
        </authorList>
    </citation>
    <scope>NUCLEOTIDE SEQUENCE [LARGE SCALE GENOMIC DNA]</scope>
    <source>
        <strain evidence="2">JCM 17066</strain>
    </source>
</reference>
<dbReference type="Proteomes" id="UP001596045">
    <property type="component" value="Unassembled WGS sequence"/>
</dbReference>
<accession>A0ABW0MGB9</accession>